<evidence type="ECO:0000313" key="3">
    <source>
        <dbReference type="EMBL" id="CAL1702959.1"/>
    </source>
</evidence>
<dbReference type="PANTHER" id="PTHR13318:SF95">
    <property type="entry name" value="F-BOX PROTEIN YLR352W"/>
    <property type="match status" value="1"/>
</dbReference>
<keyword evidence="4" id="KW-1185">Reference proteome</keyword>
<accession>A0ABP1D7R2</accession>
<dbReference type="InterPro" id="IPR032675">
    <property type="entry name" value="LRR_dom_sf"/>
</dbReference>
<dbReference type="SUPFAM" id="SSF81383">
    <property type="entry name" value="F-box domain"/>
    <property type="match status" value="1"/>
</dbReference>
<proteinExistence type="predicted"/>
<dbReference type="SUPFAM" id="SSF52047">
    <property type="entry name" value="RNI-like"/>
    <property type="match status" value="1"/>
</dbReference>
<dbReference type="Pfam" id="PF12937">
    <property type="entry name" value="F-box-like"/>
    <property type="match status" value="1"/>
</dbReference>
<evidence type="ECO:0000259" key="2">
    <source>
        <dbReference type="Pfam" id="PF12937"/>
    </source>
</evidence>
<dbReference type="InterPro" id="IPR036047">
    <property type="entry name" value="F-box-like_dom_sf"/>
</dbReference>
<dbReference type="Gene3D" id="1.20.1280.50">
    <property type="match status" value="1"/>
</dbReference>
<dbReference type="EMBL" id="OZ037945">
    <property type="protein sequence ID" value="CAL1702959.1"/>
    <property type="molecule type" value="Genomic_DNA"/>
</dbReference>
<protein>
    <recommendedName>
        <fullName evidence="2">F-box domain-containing protein</fullName>
    </recommendedName>
</protein>
<organism evidence="3 4">
    <name type="scientific">Somion occarium</name>
    <dbReference type="NCBI Taxonomy" id="3059160"/>
    <lineage>
        <taxon>Eukaryota</taxon>
        <taxon>Fungi</taxon>
        <taxon>Dikarya</taxon>
        <taxon>Basidiomycota</taxon>
        <taxon>Agaricomycotina</taxon>
        <taxon>Agaricomycetes</taxon>
        <taxon>Polyporales</taxon>
        <taxon>Cerrenaceae</taxon>
        <taxon>Somion</taxon>
    </lineage>
</organism>
<evidence type="ECO:0000256" key="1">
    <source>
        <dbReference type="SAM" id="Coils"/>
    </source>
</evidence>
<gene>
    <name evidence="3" type="ORF">GFSPODELE1_LOCUS4326</name>
</gene>
<dbReference type="Proteomes" id="UP001497453">
    <property type="component" value="Chromosome 2"/>
</dbReference>
<feature type="coiled-coil region" evidence="1">
    <location>
        <begin position="537"/>
        <end position="564"/>
    </location>
</feature>
<name>A0ABP1D7R2_9APHY</name>
<reference evidence="4" key="1">
    <citation type="submission" date="2024-04" db="EMBL/GenBank/DDBJ databases">
        <authorList>
            <person name="Shaw F."/>
            <person name="Minotto A."/>
        </authorList>
    </citation>
    <scope>NUCLEOTIDE SEQUENCE [LARGE SCALE GENOMIC DNA]</scope>
</reference>
<sequence>MSSSLGYPSVGHRVLDIPEIIEQILQYLDVKNNIRNAAVCKRWRDIALNLAWRHVSDIVLLFHALAPLVRVEPGDGNAYQTFNFARPLRASDWEHFRKFAFRVRSLTYGSHFGPIRRDLSVLAFDEVARNRPPFNVLPAILPHLQELEWLPHQFGRLEYSLMFMHDKMTKFTVELFKEDPYPIQSLFDEIRLRMPDLLHLDLRFVFSMRDIEDDAVALFGALTKLKKIILPVFTITSGVMEALSKLPNLGTVQFEYVDWQGKGDCNDVLPFAPRLEDGAFPSLWDLSLSTTIRDIATFTTADFAPTNITHLYIHVLDTASPSELNQFLIAISENCQLLTDLYITMTKYPAYTPEDIAPSGSGPTWETLKPLLSCPNLVHFQLVWDQPVKMTQENMEELAVKWPSLEVLYLNCEPLFPIEDSTLTLRALLPLARHCPKLRELGLYVSTDGHDLSTKDGSTVMPFKNLKVLNFGLSRISDPNPAALFLSEICPLGCDVVSGVTWPDDLSPSLESEEQTSDWPQHWEEVGKLLPILTTLRMEEGAKRKALEKEVGELRKQCRALAMSAIGHENAVTSGLGPNDSCILL</sequence>
<dbReference type="PANTHER" id="PTHR13318">
    <property type="entry name" value="PARTNER OF PAIRED, ISOFORM B-RELATED"/>
    <property type="match status" value="1"/>
</dbReference>
<dbReference type="InterPro" id="IPR001810">
    <property type="entry name" value="F-box_dom"/>
</dbReference>
<evidence type="ECO:0000313" key="4">
    <source>
        <dbReference type="Proteomes" id="UP001497453"/>
    </source>
</evidence>
<keyword evidence="1" id="KW-0175">Coiled coil</keyword>
<feature type="domain" description="F-box" evidence="2">
    <location>
        <begin position="18"/>
        <end position="55"/>
    </location>
</feature>
<dbReference type="Gene3D" id="3.80.10.10">
    <property type="entry name" value="Ribonuclease Inhibitor"/>
    <property type="match status" value="1"/>
</dbReference>